<dbReference type="Gene3D" id="2.60.40.10">
    <property type="entry name" value="Immunoglobulins"/>
    <property type="match status" value="1"/>
</dbReference>
<keyword evidence="2" id="KW-1185">Reference proteome</keyword>
<sequence>MKMRMNCNTQALLILFFLSLITFNLSAQGDLLIFPKRIVFEGTRNRVQTLNLNNSGTETTTYRISYIEIKMDVDGKFQKITEPDSLQYFASPYLRFFPRSITLAPKETQVIKIQLTKTGELQPGEYRSHLYIQALPKEDALESPKKGKTEGIKINLTPIYGISIANIIRVGNPNAEVTIENTSFEKFKGSIPIVSMDFRRKGNASVYGDIIVKHISPDGKETEVAKMKGFAVYTPGSLRKTRIKLLAPEEINYNSGTLKISYYSQKKPKEKFAEATLDL</sequence>
<evidence type="ECO:0000313" key="1">
    <source>
        <dbReference type="EMBL" id="AVR44231.1"/>
    </source>
</evidence>
<dbReference type="EMBL" id="CP028136">
    <property type="protein sequence ID" value="AVR44231.1"/>
    <property type="molecule type" value="Genomic_DNA"/>
</dbReference>
<evidence type="ECO:0000313" key="2">
    <source>
        <dbReference type="Proteomes" id="UP000241507"/>
    </source>
</evidence>
<accession>A0A2R3Z1T4</accession>
<dbReference type="AlphaFoldDB" id="A0A2R3Z1T4"/>
<dbReference type="Proteomes" id="UP000241507">
    <property type="component" value="Chromosome"/>
</dbReference>
<dbReference type="InterPro" id="IPR013783">
    <property type="entry name" value="Ig-like_fold"/>
</dbReference>
<protein>
    <submittedName>
        <fullName evidence="1">Molecular chaperone</fullName>
    </submittedName>
</protein>
<proteinExistence type="predicted"/>
<dbReference type="KEGG" id="grs:C7S20_02555"/>
<reference evidence="2" key="1">
    <citation type="submission" date="2018-03" db="EMBL/GenBank/DDBJ databases">
        <title>Gramella fulva sp. nov., isolated from a dry surface of tidal flat.</title>
        <authorList>
            <person name="Hwang S.H."/>
            <person name="Hwang W.M."/>
            <person name="Kang K."/>
            <person name="Ahn T.-Y."/>
        </authorList>
    </citation>
    <scope>NUCLEOTIDE SEQUENCE [LARGE SCALE GENOMIC DNA]</scope>
    <source>
        <strain evidence="2">SH35</strain>
    </source>
</reference>
<name>A0A2R3Z1T4_9FLAO</name>
<dbReference type="SUPFAM" id="SSF49354">
    <property type="entry name" value="PapD-like"/>
    <property type="match status" value="1"/>
</dbReference>
<organism evidence="1 2">
    <name type="scientific">Christiangramia fulva</name>
    <dbReference type="NCBI Taxonomy" id="2126553"/>
    <lineage>
        <taxon>Bacteria</taxon>
        <taxon>Pseudomonadati</taxon>
        <taxon>Bacteroidota</taxon>
        <taxon>Flavobacteriia</taxon>
        <taxon>Flavobacteriales</taxon>
        <taxon>Flavobacteriaceae</taxon>
        <taxon>Christiangramia</taxon>
    </lineage>
</organism>
<dbReference type="InterPro" id="IPR008962">
    <property type="entry name" value="PapD-like_sf"/>
</dbReference>
<gene>
    <name evidence="1" type="ORF">C7S20_02555</name>
</gene>